<dbReference type="EMBL" id="MSIF01000002">
    <property type="protein sequence ID" value="OLF12959.1"/>
    <property type="molecule type" value="Genomic_DNA"/>
</dbReference>
<evidence type="ECO:0000256" key="5">
    <source>
        <dbReference type="ARBA" id="ARBA00022989"/>
    </source>
</evidence>
<dbReference type="Gene3D" id="1.20.1250.20">
    <property type="entry name" value="MFS general substrate transporter like domains"/>
    <property type="match status" value="1"/>
</dbReference>
<keyword evidence="3" id="KW-1003">Cell membrane</keyword>
<feature type="transmembrane region" description="Helical" evidence="8">
    <location>
        <begin position="232"/>
        <end position="249"/>
    </location>
</feature>
<evidence type="ECO:0000313" key="11">
    <source>
        <dbReference type="Proteomes" id="UP000185696"/>
    </source>
</evidence>
<feature type="transmembrane region" description="Helical" evidence="8">
    <location>
        <begin position="363"/>
        <end position="386"/>
    </location>
</feature>
<dbReference type="Proteomes" id="UP000185696">
    <property type="component" value="Unassembled WGS sequence"/>
</dbReference>
<feature type="transmembrane region" description="Helical" evidence="8">
    <location>
        <begin position="141"/>
        <end position="161"/>
    </location>
</feature>
<keyword evidence="4 8" id="KW-0812">Transmembrane</keyword>
<evidence type="ECO:0000256" key="2">
    <source>
        <dbReference type="ARBA" id="ARBA00022448"/>
    </source>
</evidence>
<sequence length="529" mass="54162">MTVNELLPGAGRRPWAGLAVLCLANLVIAVDIFVLMLAVPHIGTDLATSATETLWIFDIHGFMVGAFLITMGGLGDRIGRRRLFLIGSAAVGLASVVCAYAPNPEVLIAGRVLLGIAVATLPPCSLGLIRTMFPEPRRMGVAIGFWAGSFTVGAIVGPVLGGALLDQFWWGSVFLIAVPILLVVLVAGPASLPEHRNPDAARLDLTSAALSLATILPIIFGIKEVAHDGWGLTPVAALVVGLALGVVFVRRQRRVTNPLMDLSLFRNRAYSIGLGSLLTYAMLTGATLMFVTMHFQMVAGLSALESGLALVPGMALSTLSVTLAPVLARWVRPAYLIGAGLVVVVLGLFLVTRVEPTSGPAVLITSFAVWCVGSGFVLAMGISLVVGSVPVEKAASASSMPQISNEFGASLGIATLGVVGTLIYRAQVELPAAVPAEAAVAAGDSLVGALTVAGTLPPEVAGPLVGAAFQAFNSGLQTVATTAAIILAGLAVLVVVKLRHIPPLARQDAAPEPESTEDSGTGAGLAAAA</sequence>
<feature type="region of interest" description="Disordered" evidence="7">
    <location>
        <begin position="507"/>
        <end position="529"/>
    </location>
</feature>
<dbReference type="InterPro" id="IPR011701">
    <property type="entry name" value="MFS"/>
</dbReference>
<comment type="caution">
    <text evidence="10">The sequence shown here is derived from an EMBL/GenBank/DDBJ whole genome shotgun (WGS) entry which is preliminary data.</text>
</comment>
<feature type="transmembrane region" description="Helical" evidence="8">
    <location>
        <begin position="307"/>
        <end position="327"/>
    </location>
</feature>
<dbReference type="GO" id="GO:0005886">
    <property type="term" value="C:plasma membrane"/>
    <property type="evidence" value="ECO:0007669"/>
    <property type="project" value="UniProtKB-SubCell"/>
</dbReference>
<keyword evidence="5 8" id="KW-1133">Transmembrane helix</keyword>
<comment type="subcellular location">
    <subcellularLocation>
        <location evidence="1">Cell membrane</location>
        <topology evidence="1">Multi-pass membrane protein</topology>
    </subcellularLocation>
</comment>
<feature type="transmembrane region" description="Helical" evidence="8">
    <location>
        <begin position="83"/>
        <end position="102"/>
    </location>
</feature>
<organism evidence="10 11">
    <name type="scientific">Actinophytocola xinjiangensis</name>
    <dbReference type="NCBI Taxonomy" id="485602"/>
    <lineage>
        <taxon>Bacteria</taxon>
        <taxon>Bacillati</taxon>
        <taxon>Actinomycetota</taxon>
        <taxon>Actinomycetes</taxon>
        <taxon>Pseudonocardiales</taxon>
        <taxon>Pseudonocardiaceae</taxon>
    </lineage>
</organism>
<proteinExistence type="predicted"/>
<keyword evidence="11" id="KW-1185">Reference proteome</keyword>
<feature type="transmembrane region" description="Helical" evidence="8">
    <location>
        <begin position="15"/>
        <end position="42"/>
    </location>
</feature>
<dbReference type="CDD" id="cd17321">
    <property type="entry name" value="MFS_MMR_MDR_like"/>
    <property type="match status" value="1"/>
</dbReference>
<accession>A0A7Z0WQ93</accession>
<feature type="transmembrane region" description="Helical" evidence="8">
    <location>
        <begin position="270"/>
        <end position="295"/>
    </location>
</feature>
<dbReference type="InterPro" id="IPR036259">
    <property type="entry name" value="MFS_trans_sf"/>
</dbReference>
<feature type="transmembrane region" description="Helical" evidence="8">
    <location>
        <begin position="407"/>
        <end position="426"/>
    </location>
</feature>
<dbReference type="SUPFAM" id="SSF103473">
    <property type="entry name" value="MFS general substrate transporter"/>
    <property type="match status" value="1"/>
</dbReference>
<dbReference type="RefSeq" id="WP_075131868.1">
    <property type="nucleotide sequence ID" value="NZ_MSIF01000002.1"/>
</dbReference>
<evidence type="ECO:0000256" key="7">
    <source>
        <dbReference type="SAM" id="MobiDB-lite"/>
    </source>
</evidence>
<protein>
    <submittedName>
        <fullName evidence="10">MFS transporter</fullName>
    </submittedName>
</protein>
<feature type="transmembrane region" description="Helical" evidence="8">
    <location>
        <begin position="476"/>
        <end position="496"/>
    </location>
</feature>
<dbReference type="OrthoDB" id="4172724at2"/>
<reference evidence="10 11" key="1">
    <citation type="submission" date="2016-12" db="EMBL/GenBank/DDBJ databases">
        <title>The draft genome sequence of Actinophytocola xinjiangensis.</title>
        <authorList>
            <person name="Wang W."/>
            <person name="Yuan L."/>
        </authorList>
    </citation>
    <scope>NUCLEOTIDE SEQUENCE [LARGE SCALE GENOMIC DNA]</scope>
    <source>
        <strain evidence="10 11">CGMCC 4.4663</strain>
    </source>
</reference>
<dbReference type="PANTHER" id="PTHR42718:SF47">
    <property type="entry name" value="METHYL VIOLOGEN RESISTANCE PROTEIN SMVA"/>
    <property type="match status" value="1"/>
</dbReference>
<keyword evidence="2" id="KW-0813">Transport</keyword>
<dbReference type="InterPro" id="IPR020846">
    <property type="entry name" value="MFS_dom"/>
</dbReference>
<feature type="transmembrane region" description="Helical" evidence="8">
    <location>
        <begin position="200"/>
        <end position="220"/>
    </location>
</feature>
<feature type="transmembrane region" description="Helical" evidence="8">
    <location>
        <begin position="54"/>
        <end position="71"/>
    </location>
</feature>
<evidence type="ECO:0000256" key="3">
    <source>
        <dbReference type="ARBA" id="ARBA00022475"/>
    </source>
</evidence>
<dbReference type="AlphaFoldDB" id="A0A7Z0WQ93"/>
<gene>
    <name evidence="10" type="ORF">BLA60_06835</name>
</gene>
<evidence type="ECO:0000256" key="6">
    <source>
        <dbReference type="ARBA" id="ARBA00023136"/>
    </source>
</evidence>
<feature type="transmembrane region" description="Helical" evidence="8">
    <location>
        <begin position="108"/>
        <end position="129"/>
    </location>
</feature>
<evidence type="ECO:0000259" key="9">
    <source>
        <dbReference type="PROSITE" id="PS50850"/>
    </source>
</evidence>
<name>A0A7Z0WQ93_9PSEU</name>
<dbReference type="GO" id="GO:0022857">
    <property type="term" value="F:transmembrane transporter activity"/>
    <property type="evidence" value="ECO:0007669"/>
    <property type="project" value="InterPro"/>
</dbReference>
<dbReference type="PROSITE" id="PS50850">
    <property type="entry name" value="MFS"/>
    <property type="match status" value="1"/>
</dbReference>
<evidence type="ECO:0000256" key="8">
    <source>
        <dbReference type="SAM" id="Phobius"/>
    </source>
</evidence>
<dbReference type="Pfam" id="PF07690">
    <property type="entry name" value="MFS_1"/>
    <property type="match status" value="1"/>
</dbReference>
<feature type="transmembrane region" description="Helical" evidence="8">
    <location>
        <begin position="334"/>
        <end position="351"/>
    </location>
</feature>
<keyword evidence="6 8" id="KW-0472">Membrane</keyword>
<evidence type="ECO:0000313" key="10">
    <source>
        <dbReference type="EMBL" id="OLF12959.1"/>
    </source>
</evidence>
<dbReference type="PANTHER" id="PTHR42718">
    <property type="entry name" value="MAJOR FACILITATOR SUPERFAMILY MULTIDRUG TRANSPORTER MFSC"/>
    <property type="match status" value="1"/>
</dbReference>
<feature type="domain" description="Major facilitator superfamily (MFS) profile" evidence="9">
    <location>
        <begin position="17"/>
        <end position="506"/>
    </location>
</feature>
<evidence type="ECO:0000256" key="4">
    <source>
        <dbReference type="ARBA" id="ARBA00022692"/>
    </source>
</evidence>
<evidence type="ECO:0000256" key="1">
    <source>
        <dbReference type="ARBA" id="ARBA00004651"/>
    </source>
</evidence>
<feature type="transmembrane region" description="Helical" evidence="8">
    <location>
        <begin position="167"/>
        <end position="188"/>
    </location>
</feature>